<dbReference type="RefSeq" id="WP_248207115.1">
    <property type="nucleotide sequence ID" value="NZ_JALNMH010000005.1"/>
</dbReference>
<accession>A0ABT0GHJ1</accession>
<dbReference type="PANTHER" id="PTHR45033:SF2">
    <property type="entry name" value="ZINC-TYPE ALCOHOL DEHYDROGENASE-LIKE PROTEIN C1773.06C"/>
    <property type="match status" value="1"/>
</dbReference>
<organism evidence="2 3">
    <name type="scientific">Pseudomarimonas salicorniae</name>
    <dbReference type="NCBI Taxonomy" id="2933270"/>
    <lineage>
        <taxon>Bacteria</taxon>
        <taxon>Pseudomonadati</taxon>
        <taxon>Pseudomonadota</taxon>
        <taxon>Gammaproteobacteria</taxon>
        <taxon>Lysobacterales</taxon>
        <taxon>Lysobacteraceae</taxon>
        <taxon>Pseudomarimonas</taxon>
    </lineage>
</organism>
<dbReference type="PANTHER" id="PTHR45033">
    <property type="match status" value="1"/>
</dbReference>
<sequence>MPAAQPAPLDSAPALPAALHWRARRGAGPDGLVASPLVQAPLAADAVRVRVLAVSLNHRDLMLLDGRAGPADRPVVPCSDAVGEVLEVGSAVRDLVPGQRVISAFFPDWERGPASAAATARALGGSLDGVLGDEVCHPAAAWVPLPDGVAVDAASTLSCAGVTAWHALHAPVALPRGAGIVVLGTGGVAIWALQLGVALGLRVAVVSSHASKLERAAALGASLCVDRRTHPRWSEMIQREWGGADRVLDVVGPATLAQSIEALRYGGSVAVVGRLSGSEPAAIDPAALFLEHKRLLGLMVGSRAMTAQLAAFVSDQRLHPVIEKVYPRGAVGEAFGALARADHVGKLVIRLDEAAV</sequence>
<evidence type="ECO:0000259" key="1">
    <source>
        <dbReference type="SMART" id="SM00829"/>
    </source>
</evidence>
<comment type="caution">
    <text evidence="2">The sequence shown here is derived from an EMBL/GenBank/DDBJ whole genome shotgun (WGS) entry which is preliminary data.</text>
</comment>
<dbReference type="SUPFAM" id="SSF51735">
    <property type="entry name" value="NAD(P)-binding Rossmann-fold domains"/>
    <property type="match status" value="1"/>
</dbReference>
<dbReference type="CDD" id="cd08276">
    <property type="entry name" value="MDR7"/>
    <property type="match status" value="1"/>
</dbReference>
<evidence type="ECO:0000313" key="2">
    <source>
        <dbReference type="EMBL" id="MCK7593490.1"/>
    </source>
</evidence>
<dbReference type="InterPro" id="IPR020843">
    <property type="entry name" value="ER"/>
</dbReference>
<evidence type="ECO:0000313" key="3">
    <source>
        <dbReference type="Proteomes" id="UP001431449"/>
    </source>
</evidence>
<feature type="domain" description="Enoyl reductase (ER)" evidence="1">
    <location>
        <begin position="28"/>
        <end position="349"/>
    </location>
</feature>
<reference evidence="2" key="1">
    <citation type="submission" date="2022-04" db="EMBL/GenBank/DDBJ databases">
        <title>Lysobacter sp. CAU 1642 isolated from sea sand.</title>
        <authorList>
            <person name="Kim W."/>
        </authorList>
    </citation>
    <scope>NUCLEOTIDE SEQUENCE</scope>
    <source>
        <strain evidence="2">CAU 1642</strain>
    </source>
</reference>
<dbReference type="Gene3D" id="3.40.50.720">
    <property type="entry name" value="NAD(P)-binding Rossmann-like Domain"/>
    <property type="match status" value="1"/>
</dbReference>
<proteinExistence type="predicted"/>
<keyword evidence="3" id="KW-1185">Reference proteome</keyword>
<dbReference type="InterPro" id="IPR036291">
    <property type="entry name" value="NAD(P)-bd_dom_sf"/>
</dbReference>
<dbReference type="Pfam" id="PF08240">
    <property type="entry name" value="ADH_N"/>
    <property type="match status" value="1"/>
</dbReference>
<gene>
    <name evidence="2" type="ORF">M0G41_07395</name>
</gene>
<dbReference type="Pfam" id="PF00107">
    <property type="entry name" value="ADH_zinc_N"/>
    <property type="match status" value="1"/>
</dbReference>
<dbReference type="InterPro" id="IPR013154">
    <property type="entry name" value="ADH-like_N"/>
</dbReference>
<dbReference type="InterPro" id="IPR011032">
    <property type="entry name" value="GroES-like_sf"/>
</dbReference>
<dbReference type="SUPFAM" id="SSF50129">
    <property type="entry name" value="GroES-like"/>
    <property type="match status" value="1"/>
</dbReference>
<name>A0ABT0GHJ1_9GAMM</name>
<dbReference type="Gene3D" id="3.90.180.10">
    <property type="entry name" value="Medium-chain alcohol dehydrogenases, catalytic domain"/>
    <property type="match status" value="1"/>
</dbReference>
<dbReference type="InterPro" id="IPR052711">
    <property type="entry name" value="Zinc_ADH-like"/>
</dbReference>
<dbReference type="EMBL" id="JALNMH010000005">
    <property type="protein sequence ID" value="MCK7593490.1"/>
    <property type="molecule type" value="Genomic_DNA"/>
</dbReference>
<dbReference type="SMART" id="SM00829">
    <property type="entry name" value="PKS_ER"/>
    <property type="match status" value="1"/>
</dbReference>
<protein>
    <submittedName>
        <fullName evidence="2">NAD(P)-dependent alcohol dehydrogenase</fullName>
    </submittedName>
</protein>
<dbReference type="Proteomes" id="UP001431449">
    <property type="component" value="Unassembled WGS sequence"/>
</dbReference>
<dbReference type="InterPro" id="IPR013149">
    <property type="entry name" value="ADH-like_C"/>
</dbReference>